<proteinExistence type="inferred from homology"/>
<dbReference type="GO" id="GO:0006518">
    <property type="term" value="P:peptide metabolic process"/>
    <property type="evidence" value="ECO:0007669"/>
    <property type="project" value="UniProtKB-ARBA"/>
</dbReference>
<evidence type="ECO:0000313" key="5">
    <source>
        <dbReference type="EMBL" id="SFT24836.1"/>
    </source>
</evidence>
<dbReference type="Pfam" id="PF02746">
    <property type="entry name" value="MR_MLE_N"/>
    <property type="match status" value="1"/>
</dbReference>
<dbReference type="InterPro" id="IPR029065">
    <property type="entry name" value="Enolase_C-like"/>
</dbReference>
<dbReference type="SUPFAM" id="SSF51604">
    <property type="entry name" value="Enolase C-terminal domain-like"/>
    <property type="match status" value="1"/>
</dbReference>
<dbReference type="GO" id="GO:0016854">
    <property type="term" value="F:racemase and epimerase activity"/>
    <property type="evidence" value="ECO:0007669"/>
    <property type="project" value="UniProtKB-ARBA"/>
</dbReference>
<dbReference type="EMBL" id="FOZW01000020">
    <property type="protein sequence ID" value="SFT24836.1"/>
    <property type="molecule type" value="Genomic_DNA"/>
</dbReference>
<dbReference type="InterPro" id="IPR013341">
    <property type="entry name" value="Mandelate_racemase_N_dom"/>
</dbReference>
<dbReference type="Gene3D" id="3.30.390.10">
    <property type="entry name" value="Enolase-like, N-terminal domain"/>
    <property type="match status" value="1"/>
</dbReference>
<dbReference type="Gene3D" id="3.20.20.120">
    <property type="entry name" value="Enolase-like C-terminal domain"/>
    <property type="match status" value="1"/>
</dbReference>
<dbReference type="SUPFAM" id="SSF54826">
    <property type="entry name" value="Enolase N-terminal domain-like"/>
    <property type="match status" value="1"/>
</dbReference>
<sequence length="386" mass="40713">MKITSIEAFPIRLPVRRDFKWAGLREDLGGFVVVRLETEGGVIGWGEATPLPDWGGAAGRRGGETQATVCAMVRDVLAPVVVGLDVSDVNAARLAMDRAAIGNSYAKLSIDIALHDAWGKVLGQPVYRLLGGKVRDSVRFAHMVGLMGHAEAMDEALGALADGCTALQIKGGVDADRDIELIRELRREAGDGVFLRLDANQGYRTARNAIDILARLREAGADGCEQPGANMSSMAAITARGGLPVMADESCWDAVDAMDVVANGAADWISIYLAKAGGFVGARKVSAIAETMNIPCDVNGSIESGIGNAANLHFVLSQPCVTLPSVIPVNAPAGSHPCAYAGNYYKDDIITEAMTVRDGHIFVTEAPGLGIEIDGAKLAQYRQDRG</sequence>
<dbReference type="PANTHER" id="PTHR48073">
    <property type="entry name" value="O-SUCCINYLBENZOATE SYNTHASE-RELATED"/>
    <property type="match status" value="1"/>
</dbReference>
<dbReference type="RefSeq" id="WP_092430852.1">
    <property type="nucleotide sequence ID" value="NZ_FNCL01000023.1"/>
</dbReference>
<evidence type="ECO:0000256" key="2">
    <source>
        <dbReference type="ARBA" id="ARBA00022723"/>
    </source>
</evidence>
<evidence type="ECO:0000313" key="6">
    <source>
        <dbReference type="Proteomes" id="UP000199392"/>
    </source>
</evidence>
<dbReference type="Proteomes" id="UP000199392">
    <property type="component" value="Unassembled WGS sequence"/>
</dbReference>
<dbReference type="PANTHER" id="PTHR48073:SF2">
    <property type="entry name" value="O-SUCCINYLBENZOATE SYNTHASE"/>
    <property type="match status" value="1"/>
</dbReference>
<dbReference type="SFLD" id="SFLDG00180">
    <property type="entry name" value="muconate_cycloisomerase"/>
    <property type="match status" value="1"/>
</dbReference>
<dbReference type="OrthoDB" id="9802699at2"/>
<reference evidence="6" key="1">
    <citation type="submission" date="2016-10" db="EMBL/GenBank/DDBJ databases">
        <authorList>
            <person name="Varghese N."/>
            <person name="Submissions S."/>
        </authorList>
    </citation>
    <scope>NUCLEOTIDE SEQUENCE [LARGE SCALE GENOMIC DNA]</scope>
    <source>
        <strain evidence="6">DSM 26894</strain>
    </source>
</reference>
<protein>
    <submittedName>
        <fullName evidence="5">Muconate cycloisomerase</fullName>
    </submittedName>
</protein>
<dbReference type="AlphaFoldDB" id="A0A1I6WFT5"/>
<dbReference type="InterPro" id="IPR029017">
    <property type="entry name" value="Enolase-like_N"/>
</dbReference>
<feature type="domain" description="Mandelate racemase/muconate lactonizing enzyme C-terminal" evidence="4">
    <location>
        <begin position="150"/>
        <end position="244"/>
    </location>
</feature>
<dbReference type="InterPro" id="IPR036849">
    <property type="entry name" value="Enolase-like_C_sf"/>
</dbReference>
<keyword evidence="6" id="KW-1185">Reference proteome</keyword>
<accession>A0A1I6WFT5</accession>
<dbReference type="SFLD" id="SFLDS00001">
    <property type="entry name" value="Enolase"/>
    <property type="match status" value="1"/>
</dbReference>
<keyword evidence="2" id="KW-0479">Metal-binding</keyword>
<evidence type="ECO:0000259" key="4">
    <source>
        <dbReference type="SMART" id="SM00922"/>
    </source>
</evidence>
<keyword evidence="3 5" id="KW-0413">Isomerase</keyword>
<gene>
    <name evidence="5" type="ORF">SAMN04488050_12020</name>
</gene>
<dbReference type="SMART" id="SM00922">
    <property type="entry name" value="MR_MLE"/>
    <property type="match status" value="1"/>
</dbReference>
<organism evidence="5 6">
    <name type="scientific">Alloyangia pacifica</name>
    <dbReference type="NCBI Taxonomy" id="311180"/>
    <lineage>
        <taxon>Bacteria</taxon>
        <taxon>Pseudomonadati</taxon>
        <taxon>Pseudomonadota</taxon>
        <taxon>Alphaproteobacteria</taxon>
        <taxon>Rhodobacterales</taxon>
        <taxon>Roseobacteraceae</taxon>
        <taxon>Alloyangia</taxon>
    </lineage>
</organism>
<dbReference type="InterPro" id="IPR013342">
    <property type="entry name" value="Mandelate_racemase_C"/>
</dbReference>
<evidence type="ECO:0000256" key="1">
    <source>
        <dbReference type="ARBA" id="ARBA00008031"/>
    </source>
</evidence>
<dbReference type="STRING" id="311180.SAMN04488050_12020"/>
<name>A0A1I6WFT5_9RHOB</name>
<dbReference type="Pfam" id="PF13378">
    <property type="entry name" value="MR_MLE_C"/>
    <property type="match status" value="1"/>
</dbReference>
<evidence type="ECO:0000256" key="3">
    <source>
        <dbReference type="ARBA" id="ARBA00023235"/>
    </source>
</evidence>
<comment type="similarity">
    <text evidence="1">Belongs to the mandelate racemase/muconate lactonizing enzyme family.</text>
</comment>
<dbReference type="GO" id="GO:0046872">
    <property type="term" value="F:metal ion binding"/>
    <property type="evidence" value="ECO:0007669"/>
    <property type="project" value="UniProtKB-KW"/>
</dbReference>